<name>A0AA92C5N6_RHIRH</name>
<sequence>MAFASWCVAANAADFPPATDYLNSGLDCASERNVGSCKYSKEAWPNDYNAAIKGDYQGQRNVSYCLSTGCNGAIRENKILGCAWRFVIVESGHLSADSSDTTNLKYYCGPEHIDKAGLATAEAQARRLLKMIEH</sequence>
<dbReference type="EMBL" id="QDFR01000001">
    <property type="protein sequence ID" value="PVE56310.1"/>
    <property type="molecule type" value="Genomic_DNA"/>
</dbReference>
<dbReference type="Proteomes" id="UP000244335">
    <property type="component" value="Unassembled WGS sequence"/>
</dbReference>
<reference evidence="1 2" key="1">
    <citation type="submission" date="2018-04" db="EMBL/GenBank/DDBJ databases">
        <authorList>
            <person name="Hagen T."/>
        </authorList>
    </citation>
    <scope>NUCLEOTIDE SEQUENCE [LARGE SCALE GENOMIC DNA]</scope>
    <source>
        <strain evidence="1 2">TPD7009</strain>
    </source>
</reference>
<accession>A0AA92C5N6</accession>
<proteinExistence type="predicted"/>
<protein>
    <submittedName>
        <fullName evidence="1">Uncharacterized protein</fullName>
    </submittedName>
</protein>
<comment type="caution">
    <text evidence="1">The sequence shown here is derived from an EMBL/GenBank/DDBJ whole genome shotgun (WGS) entry which is preliminary data.</text>
</comment>
<gene>
    <name evidence="1" type="ORF">DC430_00410</name>
</gene>
<evidence type="ECO:0000313" key="1">
    <source>
        <dbReference type="EMBL" id="PVE56310.1"/>
    </source>
</evidence>
<organism evidence="1 2">
    <name type="scientific">Rhizobium rhizogenes</name>
    <name type="common">Agrobacterium rhizogenes</name>
    <dbReference type="NCBI Taxonomy" id="359"/>
    <lineage>
        <taxon>Bacteria</taxon>
        <taxon>Pseudomonadati</taxon>
        <taxon>Pseudomonadota</taxon>
        <taxon>Alphaproteobacteria</taxon>
        <taxon>Hyphomicrobiales</taxon>
        <taxon>Rhizobiaceae</taxon>
        <taxon>Rhizobium/Agrobacterium group</taxon>
        <taxon>Rhizobium</taxon>
    </lineage>
</organism>
<dbReference type="AlphaFoldDB" id="A0AA92C5N6"/>
<evidence type="ECO:0000313" key="2">
    <source>
        <dbReference type="Proteomes" id="UP000244335"/>
    </source>
</evidence>